<proteinExistence type="predicted"/>
<dbReference type="Gene3D" id="1.10.530.10">
    <property type="match status" value="1"/>
</dbReference>
<feature type="region of interest" description="Disordered" evidence="1">
    <location>
        <begin position="48"/>
        <end position="75"/>
    </location>
</feature>
<dbReference type="Proteomes" id="UP000321933">
    <property type="component" value="Unassembled WGS sequence"/>
</dbReference>
<name>A0A5C8ZVL7_9GAMM</name>
<organism evidence="3 4">
    <name type="scientific">Parahaliea aestuarii</name>
    <dbReference type="NCBI Taxonomy" id="1852021"/>
    <lineage>
        <taxon>Bacteria</taxon>
        <taxon>Pseudomonadati</taxon>
        <taxon>Pseudomonadota</taxon>
        <taxon>Gammaproteobacteria</taxon>
        <taxon>Cellvibrionales</taxon>
        <taxon>Halieaceae</taxon>
        <taxon>Parahaliea</taxon>
    </lineage>
</organism>
<comment type="caution">
    <text evidence="3">The sequence shown here is derived from an EMBL/GenBank/DDBJ whole genome shotgun (WGS) entry which is preliminary data.</text>
</comment>
<dbReference type="OrthoDB" id="9788155at2"/>
<reference evidence="3 4" key="1">
    <citation type="submission" date="2019-08" db="EMBL/GenBank/DDBJ databases">
        <title>Parahaliea maris sp. nov., isolated from the surface seawater.</title>
        <authorList>
            <person name="Liu Y."/>
        </authorList>
    </citation>
    <scope>NUCLEOTIDE SEQUENCE [LARGE SCALE GENOMIC DNA]</scope>
    <source>
        <strain evidence="3 4">S2-26</strain>
    </source>
</reference>
<dbReference type="InterPro" id="IPR053195">
    <property type="entry name" value="Bax-like"/>
</dbReference>
<accession>A0A5C8ZVL7</accession>
<dbReference type="EMBL" id="VRYZ01000004">
    <property type="protein sequence ID" value="TXS91610.1"/>
    <property type="molecule type" value="Genomic_DNA"/>
</dbReference>
<evidence type="ECO:0000259" key="2">
    <source>
        <dbReference type="Pfam" id="PF01832"/>
    </source>
</evidence>
<evidence type="ECO:0000313" key="3">
    <source>
        <dbReference type="EMBL" id="TXS91610.1"/>
    </source>
</evidence>
<protein>
    <recommendedName>
        <fullName evidence="2">Mannosyl-glycoprotein endo-beta-N-acetylglucosamidase-like domain-containing protein</fullName>
    </recommendedName>
</protein>
<sequence>MDRSAESNNQSNTTGDQCMTATRPRNITALGVLVLSLGLGACSKQEEATAPAEAPESSAGQNVEAPDTAPAAAPVSSDVEVIVTSSLEDMIGILEKENWWGEPKADEPLQVPHLLVAAIHPTWQEASRNMPVQQKKALFYRLMLPLVMHANKMVMNFRDGLEQAREELAADGRVSPESLALLKRLAMLLPGETQEYVDALQDNTPELGSMIDALLYRVDVVPPGLALGQAAYESGYGTSRFAVEGNSLFGQWTYKDDGLKPREQRASKGNHQIKTFEWPFDSVRGYFINLMSHRAYEDFRRLRAEVRAAGKPMDSLVLADGLLSYSERGKEYVDSLKGMIRHNHLNMADDAVLRDEPVRFLLNEDGADKAAALRSDIEKMRASGELQDIVKRMRLD</sequence>
<dbReference type="PANTHER" id="PTHR40572">
    <property type="entry name" value="PROTEIN BAX"/>
    <property type="match status" value="1"/>
</dbReference>
<evidence type="ECO:0000256" key="1">
    <source>
        <dbReference type="SAM" id="MobiDB-lite"/>
    </source>
</evidence>
<feature type="compositionally biased region" description="Low complexity" evidence="1">
    <location>
        <begin position="48"/>
        <end position="59"/>
    </location>
</feature>
<dbReference type="PANTHER" id="PTHR40572:SF1">
    <property type="entry name" value="PROTEIN BAX"/>
    <property type="match status" value="1"/>
</dbReference>
<feature type="region of interest" description="Disordered" evidence="1">
    <location>
        <begin position="1"/>
        <end position="20"/>
    </location>
</feature>
<dbReference type="InterPro" id="IPR002901">
    <property type="entry name" value="MGlyc_endo_b_GlcNAc-like_dom"/>
</dbReference>
<gene>
    <name evidence="3" type="ORF">FVW59_10610</name>
</gene>
<keyword evidence="4" id="KW-1185">Reference proteome</keyword>
<evidence type="ECO:0000313" key="4">
    <source>
        <dbReference type="Proteomes" id="UP000321933"/>
    </source>
</evidence>
<feature type="domain" description="Mannosyl-glycoprotein endo-beta-N-acetylglucosamidase-like" evidence="2">
    <location>
        <begin position="221"/>
        <end position="344"/>
    </location>
</feature>
<dbReference type="GO" id="GO:0004040">
    <property type="term" value="F:amidase activity"/>
    <property type="evidence" value="ECO:0007669"/>
    <property type="project" value="InterPro"/>
</dbReference>
<dbReference type="Pfam" id="PF01832">
    <property type="entry name" value="Glucosaminidase"/>
    <property type="match status" value="1"/>
</dbReference>
<dbReference type="AlphaFoldDB" id="A0A5C8ZVL7"/>